<comment type="PTM">
    <text evidence="9">Activated by phosphorylation.</text>
</comment>
<keyword evidence="4 9" id="KW-0460">Magnesium</keyword>
<feature type="domain" description="Alpha-D-phosphohexomutase alpha/beta/alpha" evidence="16">
    <location>
        <begin position="259"/>
        <end position="366"/>
    </location>
</feature>
<dbReference type="InterPro" id="IPR036900">
    <property type="entry name" value="A-D-PHexomutase_C_sf"/>
</dbReference>
<keyword evidence="5 9" id="KW-0413">Isomerase</keyword>
<evidence type="ECO:0000256" key="1">
    <source>
        <dbReference type="ARBA" id="ARBA00010231"/>
    </source>
</evidence>
<dbReference type="InterPro" id="IPR005844">
    <property type="entry name" value="A-D-PHexomutase_a/b/a-I"/>
</dbReference>
<dbReference type="GO" id="GO:0009252">
    <property type="term" value="P:peptidoglycan biosynthetic process"/>
    <property type="evidence" value="ECO:0007669"/>
    <property type="project" value="TreeGrafter"/>
</dbReference>
<feature type="modified residue" description="Phosphoserine" evidence="9">
    <location>
        <position position="102"/>
    </location>
</feature>
<dbReference type="EMBL" id="LYPB01000094">
    <property type="protein sequence ID" value="OAS13338.1"/>
    <property type="molecule type" value="Genomic_DNA"/>
</dbReference>
<sequence>MGAIFGTDGVRGVANRELTPELAYELGLIVGYMLMRSCEGNRPTVAIGRDTRISGHMLEAALSAGLLSAGADVVRLGVLPTPGVAYVTRQSGLDAGVMISASHNPVEDNGIKFFARDGFKMPDAWEAEVESRLQGDEHRSSRPTGAGIGTLRDDPQGAQDYLSYLKSTAAMPLLGCRIVLDCANGAASVLAPQLFAELGAETILMHHQPDGLNINLDCGSTHPEQLRKAVLDHQAHGGLSFDGDADRLIAVDERGEILDGDHILYILAAHLAKQGRLHQNTVVSTVMSNLGFHQALHTIGLDSLKSKVGDRHVMETMRSGGYNLGGESSGHIILLDNSTTGDGMLSALQLLQVMIQEGKPLSELVSPVVKFPQLVVNVRVMNKYKLEGNRRIDAVIRQVESEMAGRGRVLVRPSGTESLVRVMAEGPDERELSGYVEGIVEVVKEELEYSVV</sequence>
<evidence type="ECO:0000313" key="18">
    <source>
        <dbReference type="Proteomes" id="UP000078454"/>
    </source>
</evidence>
<dbReference type="GO" id="GO:0005975">
    <property type="term" value="P:carbohydrate metabolic process"/>
    <property type="evidence" value="ECO:0007669"/>
    <property type="project" value="InterPro"/>
</dbReference>
<evidence type="ECO:0000256" key="8">
    <source>
        <dbReference type="ARBA" id="ARBA00068193"/>
    </source>
</evidence>
<feature type="compositionally biased region" description="Basic and acidic residues" evidence="12">
    <location>
        <begin position="131"/>
        <end position="140"/>
    </location>
</feature>
<dbReference type="FunFam" id="3.30.310.50:FF:000001">
    <property type="entry name" value="Phosphoglucosamine mutase"/>
    <property type="match status" value="1"/>
</dbReference>
<dbReference type="Gene3D" id="3.30.310.50">
    <property type="entry name" value="Alpha-D-phosphohexomutase, C-terminal domain"/>
    <property type="match status" value="1"/>
</dbReference>
<dbReference type="Gene3D" id="3.40.120.10">
    <property type="entry name" value="Alpha-D-Glucose-1,6-Bisphosphate, subunit A, domain 3"/>
    <property type="match status" value="3"/>
</dbReference>
<feature type="region of interest" description="Disordered" evidence="12">
    <location>
        <begin position="131"/>
        <end position="154"/>
    </location>
</feature>
<comment type="similarity">
    <text evidence="1 9 10">Belongs to the phosphohexose mutase family.</text>
</comment>
<dbReference type="AlphaFoldDB" id="A0A197ZX80"/>
<evidence type="ECO:0000256" key="12">
    <source>
        <dbReference type="SAM" id="MobiDB-lite"/>
    </source>
</evidence>
<dbReference type="PANTHER" id="PTHR42946">
    <property type="entry name" value="PHOSPHOHEXOSE MUTASE"/>
    <property type="match status" value="1"/>
</dbReference>
<evidence type="ECO:0000256" key="4">
    <source>
        <dbReference type="ARBA" id="ARBA00022842"/>
    </source>
</evidence>
<feature type="binding site" description="via phosphate group" evidence="9">
    <location>
        <position position="102"/>
    </location>
    <ligand>
        <name>Mg(2+)</name>
        <dbReference type="ChEBI" id="CHEBI:18420"/>
    </ligand>
</feature>
<dbReference type="InterPro" id="IPR005843">
    <property type="entry name" value="A-D-PHexomutase_C"/>
</dbReference>
<evidence type="ECO:0000256" key="5">
    <source>
        <dbReference type="ARBA" id="ARBA00023235"/>
    </source>
</evidence>
<dbReference type="PROSITE" id="PS00710">
    <property type="entry name" value="PGM_PMM"/>
    <property type="match status" value="1"/>
</dbReference>
<evidence type="ECO:0000256" key="7">
    <source>
        <dbReference type="ARBA" id="ARBA00066330"/>
    </source>
</evidence>
<evidence type="ECO:0000256" key="6">
    <source>
        <dbReference type="ARBA" id="ARBA00050364"/>
    </source>
</evidence>
<dbReference type="GO" id="GO:0005829">
    <property type="term" value="C:cytosol"/>
    <property type="evidence" value="ECO:0007669"/>
    <property type="project" value="TreeGrafter"/>
</dbReference>
<dbReference type="GO" id="GO:0008966">
    <property type="term" value="F:phosphoglucosamine mutase activity"/>
    <property type="evidence" value="ECO:0007669"/>
    <property type="project" value="UniProtKB-UniRule"/>
</dbReference>
<keyword evidence="18" id="KW-1185">Reference proteome</keyword>
<dbReference type="Pfam" id="PF00408">
    <property type="entry name" value="PGM_PMM_IV"/>
    <property type="match status" value="1"/>
</dbReference>
<dbReference type="FunFam" id="3.40.120.10:FF:000001">
    <property type="entry name" value="Phosphoglucosamine mutase"/>
    <property type="match status" value="1"/>
</dbReference>
<dbReference type="Pfam" id="PF02880">
    <property type="entry name" value="PGM_PMM_III"/>
    <property type="match status" value="1"/>
</dbReference>
<dbReference type="RefSeq" id="WP_068671236.1">
    <property type="nucleotide sequence ID" value="NZ_LYPB01000094.1"/>
</dbReference>
<dbReference type="InterPro" id="IPR005845">
    <property type="entry name" value="A-D-PHexomutase_a/b/a-II"/>
</dbReference>
<evidence type="ECO:0000259" key="15">
    <source>
        <dbReference type="Pfam" id="PF02879"/>
    </source>
</evidence>
<dbReference type="CDD" id="cd05802">
    <property type="entry name" value="GlmM"/>
    <property type="match status" value="1"/>
</dbReference>
<proteinExistence type="inferred from homology"/>
<dbReference type="InterPro" id="IPR016055">
    <property type="entry name" value="A-D-PHexomutase_a/b/a-I/II/III"/>
</dbReference>
<dbReference type="EC" id="5.4.2.10" evidence="7 9"/>
<accession>A0A197ZX80</accession>
<feature type="domain" description="Alpha-D-phosphohexomutase alpha/beta/alpha" evidence="14">
    <location>
        <begin position="4"/>
        <end position="137"/>
    </location>
</feature>
<dbReference type="Pfam" id="PF02879">
    <property type="entry name" value="PGM_PMM_II"/>
    <property type="match status" value="1"/>
</dbReference>
<dbReference type="InterPro" id="IPR005846">
    <property type="entry name" value="A-D-PHexomutase_a/b/a-III"/>
</dbReference>
<dbReference type="Pfam" id="PF02878">
    <property type="entry name" value="PGM_PMM_I"/>
    <property type="match status" value="1"/>
</dbReference>
<comment type="cofactor">
    <cofactor evidence="9">
        <name>Mg(2+)</name>
        <dbReference type="ChEBI" id="CHEBI:18420"/>
    </cofactor>
    <text evidence="9">Binds 1 Mg(2+) ion per subunit.</text>
</comment>
<dbReference type="InterPro" id="IPR006352">
    <property type="entry name" value="GlmM_bact"/>
</dbReference>
<evidence type="ECO:0000256" key="2">
    <source>
        <dbReference type="ARBA" id="ARBA00022553"/>
    </source>
</evidence>
<evidence type="ECO:0000256" key="9">
    <source>
        <dbReference type="HAMAP-Rule" id="MF_01554"/>
    </source>
</evidence>
<feature type="active site" description="Phosphoserine intermediate" evidence="9">
    <location>
        <position position="102"/>
    </location>
</feature>
<dbReference type="NCBIfam" id="TIGR01455">
    <property type="entry name" value="glmM"/>
    <property type="match status" value="1"/>
</dbReference>
<evidence type="ECO:0000259" key="16">
    <source>
        <dbReference type="Pfam" id="PF02880"/>
    </source>
</evidence>
<evidence type="ECO:0000313" key="17">
    <source>
        <dbReference type="EMBL" id="OAS13338.1"/>
    </source>
</evidence>
<evidence type="ECO:0000256" key="10">
    <source>
        <dbReference type="RuleBase" id="RU004326"/>
    </source>
</evidence>
<comment type="caution">
    <text evidence="17">The sequence shown here is derived from an EMBL/GenBank/DDBJ whole genome shotgun (WGS) entry which is preliminary data.</text>
</comment>
<dbReference type="HAMAP" id="MF_01554_B">
    <property type="entry name" value="GlmM_B"/>
    <property type="match status" value="1"/>
</dbReference>
<dbReference type="GO" id="GO:0004615">
    <property type="term" value="F:phosphomannomutase activity"/>
    <property type="evidence" value="ECO:0007669"/>
    <property type="project" value="TreeGrafter"/>
</dbReference>
<dbReference type="PANTHER" id="PTHR42946:SF1">
    <property type="entry name" value="PHOSPHOGLUCOMUTASE (ALPHA-D-GLUCOSE-1,6-BISPHOSPHATE-DEPENDENT)"/>
    <property type="match status" value="1"/>
</dbReference>
<dbReference type="GO" id="GO:0000287">
    <property type="term" value="F:magnesium ion binding"/>
    <property type="evidence" value="ECO:0007669"/>
    <property type="project" value="UniProtKB-UniRule"/>
</dbReference>
<dbReference type="SUPFAM" id="SSF53738">
    <property type="entry name" value="Phosphoglucomutase, first 3 domains"/>
    <property type="match status" value="3"/>
</dbReference>
<dbReference type="STRING" id="1850517.A8708_15885"/>
<feature type="domain" description="Alpha-D-phosphohexomutase alpha/beta/alpha" evidence="15">
    <location>
        <begin position="163"/>
        <end position="255"/>
    </location>
</feature>
<keyword evidence="3 9" id="KW-0479">Metal-binding</keyword>
<dbReference type="InterPro" id="IPR016066">
    <property type="entry name" value="A-D-PHexomutase_CS"/>
</dbReference>
<evidence type="ECO:0000256" key="11">
    <source>
        <dbReference type="RuleBase" id="RU004327"/>
    </source>
</evidence>
<comment type="catalytic activity">
    <reaction evidence="6 9 11">
        <text>alpha-D-glucosamine 1-phosphate = D-glucosamine 6-phosphate</text>
        <dbReference type="Rhea" id="RHEA:23424"/>
        <dbReference type="ChEBI" id="CHEBI:58516"/>
        <dbReference type="ChEBI" id="CHEBI:58725"/>
        <dbReference type="EC" id="5.4.2.10"/>
    </reaction>
</comment>
<dbReference type="FunFam" id="3.40.120.10:FF:000002">
    <property type="entry name" value="Phosphoglucosamine mutase"/>
    <property type="match status" value="1"/>
</dbReference>
<dbReference type="NCBIfam" id="NF008139">
    <property type="entry name" value="PRK10887.1"/>
    <property type="match status" value="1"/>
</dbReference>
<evidence type="ECO:0000256" key="3">
    <source>
        <dbReference type="ARBA" id="ARBA00022723"/>
    </source>
</evidence>
<dbReference type="InterPro" id="IPR005841">
    <property type="entry name" value="Alpha-D-phosphohexomutase_SF"/>
</dbReference>
<feature type="domain" description="Alpha-D-phosphohexomutase C-terminal" evidence="13">
    <location>
        <begin position="376"/>
        <end position="441"/>
    </location>
</feature>
<feature type="binding site" evidence="9">
    <location>
        <position position="242"/>
    </location>
    <ligand>
        <name>Mg(2+)</name>
        <dbReference type="ChEBI" id="CHEBI:18420"/>
    </ligand>
</feature>
<name>A0A197ZX80_9BACL</name>
<protein>
    <recommendedName>
        <fullName evidence="8 9">Phosphoglucosamine mutase</fullName>
        <ecNumber evidence="7 9">5.4.2.10</ecNumber>
    </recommendedName>
</protein>
<evidence type="ECO:0000259" key="13">
    <source>
        <dbReference type="Pfam" id="PF00408"/>
    </source>
</evidence>
<dbReference type="SUPFAM" id="SSF55957">
    <property type="entry name" value="Phosphoglucomutase, C-terminal domain"/>
    <property type="match status" value="1"/>
</dbReference>
<dbReference type="Proteomes" id="UP000078454">
    <property type="component" value="Unassembled WGS sequence"/>
</dbReference>
<keyword evidence="2 9" id="KW-0597">Phosphoprotein</keyword>
<evidence type="ECO:0000259" key="14">
    <source>
        <dbReference type="Pfam" id="PF02878"/>
    </source>
</evidence>
<dbReference type="PRINTS" id="PR00509">
    <property type="entry name" value="PGMPMM"/>
</dbReference>
<comment type="function">
    <text evidence="9 11">Catalyzes the conversion of glucosamine-6-phosphate to glucosamine-1-phosphate.</text>
</comment>
<dbReference type="GO" id="GO:0006048">
    <property type="term" value="P:UDP-N-acetylglucosamine biosynthetic process"/>
    <property type="evidence" value="ECO:0007669"/>
    <property type="project" value="TreeGrafter"/>
</dbReference>
<gene>
    <name evidence="9" type="primary">glmM</name>
    <name evidence="17" type="ORF">A8708_15885</name>
</gene>
<dbReference type="OrthoDB" id="9806956at2"/>
<feature type="binding site" evidence="9">
    <location>
        <position position="244"/>
    </location>
    <ligand>
        <name>Mg(2+)</name>
        <dbReference type="ChEBI" id="CHEBI:18420"/>
    </ligand>
</feature>
<organism evidence="17 18">
    <name type="scientific">Paenibacillus oryzisoli</name>
    <dbReference type="NCBI Taxonomy" id="1850517"/>
    <lineage>
        <taxon>Bacteria</taxon>
        <taxon>Bacillati</taxon>
        <taxon>Bacillota</taxon>
        <taxon>Bacilli</taxon>
        <taxon>Bacillales</taxon>
        <taxon>Paenibacillaceae</taxon>
        <taxon>Paenibacillus</taxon>
    </lineage>
</organism>
<dbReference type="InterPro" id="IPR050060">
    <property type="entry name" value="Phosphoglucosamine_mutase"/>
</dbReference>
<feature type="binding site" evidence="9">
    <location>
        <position position="246"/>
    </location>
    <ligand>
        <name>Mg(2+)</name>
        <dbReference type="ChEBI" id="CHEBI:18420"/>
    </ligand>
</feature>
<reference evidence="17 18" key="1">
    <citation type="submission" date="2016-05" db="EMBL/GenBank/DDBJ databases">
        <title>Paenibacillus sp. 1ZS3-15 nov., isolated from the rhizosphere soil.</title>
        <authorList>
            <person name="Zhang X.X."/>
            <person name="Zhang J."/>
        </authorList>
    </citation>
    <scope>NUCLEOTIDE SEQUENCE [LARGE SCALE GENOMIC DNA]</scope>
    <source>
        <strain evidence="17 18">1ZS3-15</strain>
    </source>
</reference>